<dbReference type="Proteomes" id="UP000050417">
    <property type="component" value="Unassembled WGS sequence"/>
</dbReference>
<dbReference type="Gene3D" id="3.40.225.10">
    <property type="entry name" value="Class II aldolase/adducin N-terminal domain"/>
    <property type="match status" value="1"/>
</dbReference>
<dbReference type="PANTHER" id="PTHR22789">
    <property type="entry name" value="FUCULOSE PHOSPHATE ALDOLASE"/>
    <property type="match status" value="1"/>
</dbReference>
<dbReference type="GO" id="GO:0019323">
    <property type="term" value="P:pentose catabolic process"/>
    <property type="evidence" value="ECO:0007669"/>
    <property type="project" value="TreeGrafter"/>
</dbReference>
<dbReference type="Pfam" id="PF00596">
    <property type="entry name" value="Aldolase_II"/>
    <property type="match status" value="1"/>
</dbReference>
<comment type="caution">
    <text evidence="4">The sequence shown here is derived from an EMBL/GenBank/DDBJ whole genome shotgun (WGS) entry which is preliminary data.</text>
</comment>
<name>A0A0N8GNQ9_9CHLR</name>
<dbReference type="STRING" id="1134406.ADN00_06025"/>
<proteinExistence type="predicted"/>
<evidence type="ECO:0000313" key="5">
    <source>
        <dbReference type="Proteomes" id="UP000050417"/>
    </source>
</evidence>
<protein>
    <recommendedName>
        <fullName evidence="3">Class II aldolase/adducin N-terminal domain-containing protein</fullName>
    </recommendedName>
</protein>
<keyword evidence="2" id="KW-0456">Lyase</keyword>
<evidence type="ECO:0000256" key="2">
    <source>
        <dbReference type="ARBA" id="ARBA00023239"/>
    </source>
</evidence>
<dbReference type="InterPro" id="IPR050197">
    <property type="entry name" value="Aldolase_class_II_sugar_metab"/>
</dbReference>
<evidence type="ECO:0000256" key="1">
    <source>
        <dbReference type="ARBA" id="ARBA00022723"/>
    </source>
</evidence>
<dbReference type="AlphaFoldDB" id="A0A0N8GNQ9"/>
<feature type="domain" description="Class II aldolase/adducin N-terminal" evidence="3">
    <location>
        <begin position="2"/>
        <end position="167"/>
    </location>
</feature>
<dbReference type="InterPro" id="IPR001303">
    <property type="entry name" value="Aldolase_II/adducin_N"/>
</dbReference>
<dbReference type="SUPFAM" id="SSF53639">
    <property type="entry name" value="AraD/HMP-PK domain-like"/>
    <property type="match status" value="1"/>
</dbReference>
<organism evidence="4 5">
    <name type="scientific">Ornatilinea apprima</name>
    <dbReference type="NCBI Taxonomy" id="1134406"/>
    <lineage>
        <taxon>Bacteria</taxon>
        <taxon>Bacillati</taxon>
        <taxon>Chloroflexota</taxon>
        <taxon>Anaerolineae</taxon>
        <taxon>Anaerolineales</taxon>
        <taxon>Anaerolineaceae</taxon>
        <taxon>Ornatilinea</taxon>
    </lineage>
</organism>
<sequence length="216" mass="24242">MYVTSQGGNLSYKLEENLLIITPTCVTKCDVTEKDLVFIDLEGHIVEGTRKPTGEVPMYINFYRDRPDIKSVIHCHPPYTNTFTILKGPNWLMRPIYPETVAEVGPVPLVPYGEPLTQKLADNFAPFVKKYNAFLMENHGLTILSSADIVRTLQLVDILEVSSISILQALAVGGLKELSREDVQNLENTMKTRNLPMIGMPGVNVSMVDLYFPQEQ</sequence>
<evidence type="ECO:0000313" key="4">
    <source>
        <dbReference type="EMBL" id="KPL78786.1"/>
    </source>
</evidence>
<reference evidence="4 5" key="1">
    <citation type="submission" date="2015-07" db="EMBL/GenBank/DDBJ databases">
        <title>Genome sequence of Ornatilinea apprima DSM 23815.</title>
        <authorList>
            <person name="Hemp J."/>
            <person name="Ward L.M."/>
            <person name="Pace L.A."/>
            <person name="Fischer W.W."/>
        </authorList>
    </citation>
    <scope>NUCLEOTIDE SEQUENCE [LARGE SCALE GENOMIC DNA]</scope>
    <source>
        <strain evidence="4 5">P3M-1</strain>
    </source>
</reference>
<evidence type="ECO:0000259" key="3">
    <source>
        <dbReference type="SMART" id="SM01007"/>
    </source>
</evidence>
<gene>
    <name evidence="4" type="ORF">ADN00_06025</name>
</gene>
<dbReference type="PANTHER" id="PTHR22789:SF0">
    <property type="entry name" value="3-OXO-TETRONATE 4-PHOSPHATE DECARBOXYLASE-RELATED"/>
    <property type="match status" value="1"/>
</dbReference>
<dbReference type="SMART" id="SM01007">
    <property type="entry name" value="Aldolase_II"/>
    <property type="match status" value="1"/>
</dbReference>
<dbReference type="EMBL" id="LGCL01000016">
    <property type="protein sequence ID" value="KPL78786.1"/>
    <property type="molecule type" value="Genomic_DNA"/>
</dbReference>
<dbReference type="InterPro" id="IPR036409">
    <property type="entry name" value="Aldolase_II/adducin_N_sf"/>
</dbReference>
<keyword evidence="1" id="KW-0479">Metal-binding</keyword>
<dbReference type="GO" id="GO:0016832">
    <property type="term" value="F:aldehyde-lyase activity"/>
    <property type="evidence" value="ECO:0007669"/>
    <property type="project" value="TreeGrafter"/>
</dbReference>
<accession>A0A0N8GNQ9</accession>
<dbReference type="GO" id="GO:0046872">
    <property type="term" value="F:metal ion binding"/>
    <property type="evidence" value="ECO:0007669"/>
    <property type="project" value="UniProtKB-KW"/>
</dbReference>
<dbReference type="GO" id="GO:0005829">
    <property type="term" value="C:cytosol"/>
    <property type="evidence" value="ECO:0007669"/>
    <property type="project" value="TreeGrafter"/>
</dbReference>
<keyword evidence="5" id="KW-1185">Reference proteome</keyword>